<keyword evidence="3" id="KW-1185">Reference proteome</keyword>
<name>A0A4V2SR86_9PSEU</name>
<evidence type="ECO:0000313" key="2">
    <source>
        <dbReference type="EMBL" id="TCP42056.1"/>
    </source>
</evidence>
<organism evidence="2 3">
    <name type="scientific">Tamaricihabitans halophyticus</name>
    <dbReference type="NCBI Taxonomy" id="1262583"/>
    <lineage>
        <taxon>Bacteria</taxon>
        <taxon>Bacillati</taxon>
        <taxon>Actinomycetota</taxon>
        <taxon>Actinomycetes</taxon>
        <taxon>Pseudonocardiales</taxon>
        <taxon>Pseudonocardiaceae</taxon>
        <taxon>Tamaricihabitans</taxon>
    </lineage>
</organism>
<keyword evidence="1" id="KW-0472">Membrane</keyword>
<reference evidence="2 3" key="1">
    <citation type="submission" date="2019-03" db="EMBL/GenBank/DDBJ databases">
        <title>Genomic Encyclopedia of Type Strains, Phase IV (KMG-IV): sequencing the most valuable type-strain genomes for metagenomic binning, comparative biology and taxonomic classification.</title>
        <authorList>
            <person name="Goeker M."/>
        </authorList>
    </citation>
    <scope>NUCLEOTIDE SEQUENCE [LARGE SCALE GENOMIC DNA]</scope>
    <source>
        <strain evidence="2 3">DSM 45765</strain>
    </source>
</reference>
<dbReference type="AlphaFoldDB" id="A0A4V2SR86"/>
<evidence type="ECO:0000256" key="1">
    <source>
        <dbReference type="SAM" id="Phobius"/>
    </source>
</evidence>
<dbReference type="Proteomes" id="UP000294911">
    <property type="component" value="Unassembled WGS sequence"/>
</dbReference>
<protein>
    <recommendedName>
        <fullName evidence="4">DUF4190 domain-containing protein</fullName>
    </recommendedName>
</protein>
<feature type="transmembrane region" description="Helical" evidence="1">
    <location>
        <begin position="66"/>
        <end position="88"/>
    </location>
</feature>
<proteinExistence type="predicted"/>
<evidence type="ECO:0008006" key="4">
    <source>
        <dbReference type="Google" id="ProtNLM"/>
    </source>
</evidence>
<accession>A0A4V2SR86</accession>
<comment type="caution">
    <text evidence="2">The sequence shown here is derived from an EMBL/GenBank/DDBJ whole genome shotgun (WGS) entry which is preliminary data.</text>
</comment>
<gene>
    <name evidence="2" type="ORF">EV191_12422</name>
</gene>
<dbReference type="EMBL" id="SLXQ01000024">
    <property type="protein sequence ID" value="TCP42056.1"/>
    <property type="molecule type" value="Genomic_DNA"/>
</dbReference>
<sequence length="89" mass="9298">MPQRTKFVIELPAGNRPGRSAWLGPFSLALAALCWFLPSGGALVGAAAVVCGALSIATRKEYRIDWTAVAGIGVGLAQLAWFLTLLGIT</sequence>
<feature type="transmembrane region" description="Helical" evidence="1">
    <location>
        <begin position="26"/>
        <end position="54"/>
    </location>
</feature>
<evidence type="ECO:0000313" key="3">
    <source>
        <dbReference type="Proteomes" id="UP000294911"/>
    </source>
</evidence>
<keyword evidence="1" id="KW-0812">Transmembrane</keyword>
<keyword evidence="1" id="KW-1133">Transmembrane helix</keyword>